<comment type="caution">
    <text evidence="7">The sequence shown here is derived from an EMBL/GenBank/DDBJ whole genome shotgun (WGS) entry which is preliminary data.</text>
</comment>
<keyword evidence="5" id="KW-0539">Nucleus</keyword>
<evidence type="ECO:0008006" key="9">
    <source>
        <dbReference type="Google" id="ProtNLM"/>
    </source>
</evidence>
<feature type="region of interest" description="Disordered" evidence="6">
    <location>
        <begin position="179"/>
        <end position="219"/>
    </location>
</feature>
<dbReference type="PANTHER" id="PTHR13208:SF2">
    <property type="entry name" value="MEDIATOR OF RNA POLYMERASE II TRANSCRIPTION SUBUNIT 4"/>
    <property type="match status" value="1"/>
</dbReference>
<evidence type="ECO:0000256" key="3">
    <source>
        <dbReference type="ARBA" id="ARBA00023015"/>
    </source>
</evidence>
<evidence type="ECO:0000313" key="7">
    <source>
        <dbReference type="EMBL" id="CAK0784235.1"/>
    </source>
</evidence>
<gene>
    <name evidence="7" type="ORF">CVIRNUC_007439</name>
</gene>
<evidence type="ECO:0000256" key="4">
    <source>
        <dbReference type="ARBA" id="ARBA00023163"/>
    </source>
</evidence>
<dbReference type="PANTHER" id="PTHR13208">
    <property type="entry name" value="MEDIATOR OF RNA POLYMERASE II TRANSCRIPTION SUBUNIT 4"/>
    <property type="match status" value="1"/>
</dbReference>
<dbReference type="EMBL" id="CAUYUE010000010">
    <property type="protein sequence ID" value="CAK0784235.1"/>
    <property type="molecule type" value="Genomic_DNA"/>
</dbReference>
<dbReference type="GO" id="GO:0016592">
    <property type="term" value="C:mediator complex"/>
    <property type="evidence" value="ECO:0007669"/>
    <property type="project" value="InterPro"/>
</dbReference>
<evidence type="ECO:0000256" key="6">
    <source>
        <dbReference type="SAM" id="MobiDB-lite"/>
    </source>
</evidence>
<evidence type="ECO:0000313" key="8">
    <source>
        <dbReference type="Proteomes" id="UP001314263"/>
    </source>
</evidence>
<proteinExistence type="inferred from homology"/>
<keyword evidence="4" id="KW-0804">Transcription</keyword>
<name>A0AAV1IE16_9CHLO</name>
<accession>A0AAV1IE16</accession>
<evidence type="ECO:0000256" key="1">
    <source>
        <dbReference type="ARBA" id="ARBA00004123"/>
    </source>
</evidence>
<dbReference type="Proteomes" id="UP001314263">
    <property type="component" value="Unassembled WGS sequence"/>
</dbReference>
<organism evidence="7 8">
    <name type="scientific">Coccomyxa viridis</name>
    <dbReference type="NCBI Taxonomy" id="1274662"/>
    <lineage>
        <taxon>Eukaryota</taxon>
        <taxon>Viridiplantae</taxon>
        <taxon>Chlorophyta</taxon>
        <taxon>core chlorophytes</taxon>
        <taxon>Trebouxiophyceae</taxon>
        <taxon>Trebouxiophyceae incertae sedis</taxon>
        <taxon>Coccomyxaceae</taxon>
        <taxon>Coccomyxa</taxon>
    </lineage>
</organism>
<dbReference type="GO" id="GO:0070847">
    <property type="term" value="C:core mediator complex"/>
    <property type="evidence" value="ECO:0007669"/>
    <property type="project" value="TreeGrafter"/>
</dbReference>
<sequence length="241" mass="26511">MEVDRLKRKRSDDLSIASQHVPCSGTDHAKGIAETSDIERRALVGQLNRQIHRLQRLLSRHAAPQMSSAGGMGASAASAKDIITYAHKLCYTTFAPPLYEAGVTQLHNYRPPMPQEWQLRASQLHAHSGKPGEASQKESDTTVQTAEGQLGSKQSVMRDVAHEGELQLPALPPMPAGWKPGDPIPGGVGARSADIQDVKRAELDRQEPAPEGRPELPMFELILNPEWEDAEEEFSDEEEEE</sequence>
<evidence type="ECO:0000256" key="5">
    <source>
        <dbReference type="ARBA" id="ARBA00023242"/>
    </source>
</evidence>
<protein>
    <recommendedName>
        <fullName evidence="9">Mediator complex subunit 4</fullName>
    </recommendedName>
</protein>
<comment type="similarity">
    <text evidence="2">Belongs to the Mediator complex subunit 4 family.</text>
</comment>
<dbReference type="GO" id="GO:0006357">
    <property type="term" value="P:regulation of transcription by RNA polymerase II"/>
    <property type="evidence" value="ECO:0007669"/>
    <property type="project" value="InterPro"/>
</dbReference>
<dbReference type="InterPro" id="IPR019258">
    <property type="entry name" value="Mediator_Med4"/>
</dbReference>
<feature type="compositionally biased region" description="Basic and acidic residues" evidence="6">
    <location>
        <begin position="194"/>
        <end position="214"/>
    </location>
</feature>
<dbReference type="GO" id="GO:0003712">
    <property type="term" value="F:transcription coregulator activity"/>
    <property type="evidence" value="ECO:0007669"/>
    <property type="project" value="InterPro"/>
</dbReference>
<keyword evidence="8" id="KW-1185">Reference proteome</keyword>
<evidence type="ECO:0000256" key="2">
    <source>
        <dbReference type="ARBA" id="ARBA00009626"/>
    </source>
</evidence>
<feature type="region of interest" description="Disordered" evidence="6">
    <location>
        <begin position="122"/>
        <end position="153"/>
    </location>
</feature>
<reference evidence="7 8" key="1">
    <citation type="submission" date="2023-10" db="EMBL/GenBank/DDBJ databases">
        <authorList>
            <person name="Maclean D."/>
            <person name="Macfadyen A."/>
        </authorList>
    </citation>
    <scope>NUCLEOTIDE SEQUENCE [LARGE SCALE GENOMIC DNA]</scope>
</reference>
<dbReference type="AlphaFoldDB" id="A0AAV1IE16"/>
<keyword evidence="3" id="KW-0805">Transcription regulation</keyword>
<feature type="compositionally biased region" description="Polar residues" evidence="6">
    <location>
        <begin position="141"/>
        <end position="153"/>
    </location>
</feature>
<comment type="subcellular location">
    <subcellularLocation>
        <location evidence="1">Nucleus</location>
    </subcellularLocation>
</comment>